<dbReference type="GO" id="GO:0043916">
    <property type="term" value="F:DNA-7-methylguanine glycosylase activity"/>
    <property type="evidence" value="ECO:0007669"/>
    <property type="project" value="TreeGrafter"/>
</dbReference>
<sequence length="261" mass="29130">MVSPALAQWIDNEDYSHILTGHLRKPDDPTPNYFRSLARGIISQQVSGAAAASILRKFMALFYTPTPAAPEPPAEFSPSPQEVLGRTHNELRTAGLSERKAQYMHSLATEFIEDKSLTELHTLSNEDVIEKLTKVKGIGVWSAEMFLIFALGRWDIFSVGDLGIQRGMAVWDGRNVNKLRKTGGKEGAKKVAAKWKYMSEEDMVRLSEGFKPWRTLFCLVMWKASDTQVASMKEREEGKVKEAGPKGKGKKKELEEGEEGG</sequence>
<accession>A0A3N4MJN8</accession>
<gene>
    <name evidence="6" type="ORF">L211DRAFT_777592</name>
</gene>
<feature type="region of interest" description="Disordered" evidence="4">
    <location>
        <begin position="231"/>
        <end position="261"/>
    </location>
</feature>
<keyword evidence="2" id="KW-0227">DNA damage</keyword>
<dbReference type="FunFam" id="1.10.340.30:FF:000004">
    <property type="entry name" value="DNA-3-methyladenine glycosylase II"/>
    <property type="match status" value="1"/>
</dbReference>
<dbReference type="GO" id="GO:0006285">
    <property type="term" value="P:base-excision repair, AP site formation"/>
    <property type="evidence" value="ECO:0007669"/>
    <property type="project" value="TreeGrafter"/>
</dbReference>
<proteinExistence type="inferred from homology"/>
<keyword evidence="7" id="KW-1185">Reference proteome</keyword>
<dbReference type="InterPro" id="IPR051912">
    <property type="entry name" value="Alkylbase_DNA_Glycosylase/TA"/>
</dbReference>
<dbReference type="AlphaFoldDB" id="A0A3N4MJN8"/>
<dbReference type="PANTHER" id="PTHR43003">
    <property type="entry name" value="DNA-3-METHYLADENINE GLYCOSYLASE"/>
    <property type="match status" value="1"/>
</dbReference>
<dbReference type="Gene3D" id="1.10.340.30">
    <property type="entry name" value="Hypothetical protein, domain 2"/>
    <property type="match status" value="1"/>
</dbReference>
<feature type="compositionally biased region" description="Basic and acidic residues" evidence="4">
    <location>
        <begin position="232"/>
        <end position="245"/>
    </location>
</feature>
<feature type="domain" description="HhH-GPD" evidence="5">
    <location>
        <begin position="42"/>
        <end position="216"/>
    </location>
</feature>
<dbReference type="Pfam" id="PF00730">
    <property type="entry name" value="HhH-GPD"/>
    <property type="match status" value="1"/>
</dbReference>
<dbReference type="FunCoup" id="A0A3N4MJN8">
    <property type="interactions" value="52"/>
</dbReference>
<evidence type="ECO:0000256" key="1">
    <source>
        <dbReference type="ARBA" id="ARBA00010817"/>
    </source>
</evidence>
<reference evidence="6 7" key="1">
    <citation type="journal article" date="2018" name="Nat. Ecol. Evol.">
        <title>Pezizomycetes genomes reveal the molecular basis of ectomycorrhizal truffle lifestyle.</title>
        <authorList>
            <person name="Murat C."/>
            <person name="Payen T."/>
            <person name="Noel B."/>
            <person name="Kuo A."/>
            <person name="Morin E."/>
            <person name="Chen J."/>
            <person name="Kohler A."/>
            <person name="Krizsan K."/>
            <person name="Balestrini R."/>
            <person name="Da Silva C."/>
            <person name="Montanini B."/>
            <person name="Hainaut M."/>
            <person name="Levati E."/>
            <person name="Barry K.W."/>
            <person name="Belfiori B."/>
            <person name="Cichocki N."/>
            <person name="Clum A."/>
            <person name="Dockter R.B."/>
            <person name="Fauchery L."/>
            <person name="Guy J."/>
            <person name="Iotti M."/>
            <person name="Le Tacon F."/>
            <person name="Lindquist E.A."/>
            <person name="Lipzen A."/>
            <person name="Malagnac F."/>
            <person name="Mello A."/>
            <person name="Molinier V."/>
            <person name="Miyauchi S."/>
            <person name="Poulain J."/>
            <person name="Riccioni C."/>
            <person name="Rubini A."/>
            <person name="Sitrit Y."/>
            <person name="Splivallo R."/>
            <person name="Traeger S."/>
            <person name="Wang M."/>
            <person name="Zifcakova L."/>
            <person name="Wipf D."/>
            <person name="Zambonelli A."/>
            <person name="Paolocci F."/>
            <person name="Nowrousian M."/>
            <person name="Ottonello S."/>
            <person name="Baldrian P."/>
            <person name="Spatafora J.W."/>
            <person name="Henrissat B."/>
            <person name="Nagy L.G."/>
            <person name="Aury J.M."/>
            <person name="Wincker P."/>
            <person name="Grigoriev I.V."/>
            <person name="Bonfante P."/>
            <person name="Martin F.M."/>
        </authorList>
    </citation>
    <scope>NUCLEOTIDE SEQUENCE [LARGE SCALE GENOMIC DNA]</scope>
    <source>
        <strain evidence="6 7">ATCC MYA-4762</strain>
    </source>
</reference>
<evidence type="ECO:0000256" key="4">
    <source>
        <dbReference type="SAM" id="MobiDB-lite"/>
    </source>
</evidence>
<dbReference type="CDD" id="cd00056">
    <property type="entry name" value="ENDO3c"/>
    <property type="match status" value="1"/>
</dbReference>
<dbReference type="OrthoDB" id="415889at2759"/>
<dbReference type="PANTHER" id="PTHR43003:SF5">
    <property type="entry name" value="DNA-3-METHYLADENINE GLYCOSYLASE"/>
    <property type="match status" value="1"/>
</dbReference>
<dbReference type="InterPro" id="IPR003265">
    <property type="entry name" value="HhH-GPD_domain"/>
</dbReference>
<dbReference type="GO" id="GO:0032993">
    <property type="term" value="C:protein-DNA complex"/>
    <property type="evidence" value="ECO:0007669"/>
    <property type="project" value="TreeGrafter"/>
</dbReference>
<keyword evidence="3" id="KW-0234">DNA repair</keyword>
<evidence type="ECO:0000256" key="3">
    <source>
        <dbReference type="ARBA" id="ARBA00023204"/>
    </source>
</evidence>
<dbReference type="SUPFAM" id="SSF48150">
    <property type="entry name" value="DNA-glycosylase"/>
    <property type="match status" value="1"/>
</dbReference>
<evidence type="ECO:0000256" key="2">
    <source>
        <dbReference type="ARBA" id="ARBA00022763"/>
    </source>
</evidence>
<dbReference type="InParanoid" id="A0A3N4MJN8"/>
<dbReference type="GO" id="GO:0008725">
    <property type="term" value="F:DNA-3-methyladenine glycosylase activity"/>
    <property type="evidence" value="ECO:0007669"/>
    <property type="project" value="TreeGrafter"/>
</dbReference>
<evidence type="ECO:0000313" key="6">
    <source>
        <dbReference type="EMBL" id="RPB28595.1"/>
    </source>
</evidence>
<comment type="similarity">
    <text evidence="1">Belongs to the alkylbase DNA glycosidase AlkA family.</text>
</comment>
<dbReference type="SMART" id="SM00478">
    <property type="entry name" value="ENDO3c"/>
    <property type="match status" value="1"/>
</dbReference>
<dbReference type="STRING" id="1051890.A0A3N4MJN8"/>
<organism evidence="6 7">
    <name type="scientific">Terfezia boudieri ATCC MYA-4762</name>
    <dbReference type="NCBI Taxonomy" id="1051890"/>
    <lineage>
        <taxon>Eukaryota</taxon>
        <taxon>Fungi</taxon>
        <taxon>Dikarya</taxon>
        <taxon>Ascomycota</taxon>
        <taxon>Pezizomycotina</taxon>
        <taxon>Pezizomycetes</taxon>
        <taxon>Pezizales</taxon>
        <taxon>Pezizaceae</taxon>
        <taxon>Terfezia</taxon>
    </lineage>
</organism>
<dbReference type="InterPro" id="IPR011257">
    <property type="entry name" value="DNA_glycosylase"/>
</dbReference>
<dbReference type="GO" id="GO:0005634">
    <property type="term" value="C:nucleus"/>
    <property type="evidence" value="ECO:0007669"/>
    <property type="project" value="TreeGrafter"/>
</dbReference>
<dbReference type="Proteomes" id="UP000267821">
    <property type="component" value="Unassembled WGS sequence"/>
</dbReference>
<dbReference type="GO" id="GO:0006307">
    <property type="term" value="P:DNA alkylation repair"/>
    <property type="evidence" value="ECO:0007669"/>
    <property type="project" value="TreeGrafter"/>
</dbReference>
<protein>
    <submittedName>
        <fullName evidence="6">DNA glycosylase</fullName>
    </submittedName>
</protein>
<dbReference type="EMBL" id="ML121529">
    <property type="protein sequence ID" value="RPB28595.1"/>
    <property type="molecule type" value="Genomic_DNA"/>
</dbReference>
<evidence type="ECO:0000259" key="5">
    <source>
        <dbReference type="SMART" id="SM00478"/>
    </source>
</evidence>
<dbReference type="GO" id="GO:0032131">
    <property type="term" value="F:alkylated DNA binding"/>
    <property type="evidence" value="ECO:0007669"/>
    <property type="project" value="TreeGrafter"/>
</dbReference>
<dbReference type="Gene3D" id="1.10.1670.40">
    <property type="match status" value="1"/>
</dbReference>
<name>A0A3N4MJN8_9PEZI</name>
<evidence type="ECO:0000313" key="7">
    <source>
        <dbReference type="Proteomes" id="UP000267821"/>
    </source>
</evidence>